<dbReference type="NCBIfam" id="NF002469">
    <property type="entry name" value="PRK01712.1"/>
    <property type="match status" value="1"/>
</dbReference>
<proteinExistence type="inferred from homology"/>
<organism evidence="6 7">
    <name type="scientific">Fervidibacillus albus</name>
    <dbReference type="NCBI Taxonomy" id="2980026"/>
    <lineage>
        <taxon>Bacteria</taxon>
        <taxon>Bacillati</taxon>
        <taxon>Bacillota</taxon>
        <taxon>Bacilli</taxon>
        <taxon>Bacillales</taxon>
        <taxon>Bacillaceae</taxon>
        <taxon>Fervidibacillus</taxon>
    </lineage>
</organism>
<dbReference type="GO" id="GO:1902208">
    <property type="term" value="P:regulation of bacterial-type flagellum assembly"/>
    <property type="evidence" value="ECO:0007669"/>
    <property type="project" value="UniProtKB-UniRule"/>
</dbReference>
<dbReference type="FunFam" id="2.60.40.4380:FF:000002">
    <property type="entry name" value="Translational regulator CsrA"/>
    <property type="match status" value="1"/>
</dbReference>
<dbReference type="GO" id="GO:0006109">
    <property type="term" value="P:regulation of carbohydrate metabolic process"/>
    <property type="evidence" value="ECO:0007669"/>
    <property type="project" value="InterPro"/>
</dbReference>
<dbReference type="RefSeq" id="WP_275417574.1">
    <property type="nucleotide sequence ID" value="NZ_CP106878.1"/>
</dbReference>
<dbReference type="Proteomes" id="UP001164718">
    <property type="component" value="Chromosome"/>
</dbReference>
<dbReference type="HAMAP" id="MF_00167">
    <property type="entry name" value="CsrA"/>
    <property type="match status" value="1"/>
</dbReference>
<comment type="subunit">
    <text evidence="5">Homodimer; the beta-strands of each monomer intercalate to form a hydrophobic core, while the alpha-helices form wings that extend away from the core.</text>
</comment>
<dbReference type="Pfam" id="PF02599">
    <property type="entry name" value="CsrA"/>
    <property type="match status" value="1"/>
</dbReference>
<dbReference type="GO" id="GO:0006402">
    <property type="term" value="P:mRNA catabolic process"/>
    <property type="evidence" value="ECO:0007669"/>
    <property type="project" value="InterPro"/>
</dbReference>
<dbReference type="NCBIfam" id="TIGR00202">
    <property type="entry name" value="csrA"/>
    <property type="match status" value="1"/>
</dbReference>
<accession>A0A9E8LUA8</accession>
<keyword evidence="7" id="KW-1185">Reference proteome</keyword>
<dbReference type="InterPro" id="IPR003751">
    <property type="entry name" value="CsrA"/>
</dbReference>
<keyword evidence="4 5" id="KW-0694">RNA-binding</keyword>
<dbReference type="SUPFAM" id="SSF117130">
    <property type="entry name" value="CsrA-like"/>
    <property type="match status" value="1"/>
</dbReference>
<evidence type="ECO:0000256" key="2">
    <source>
        <dbReference type="ARBA" id="ARBA00022491"/>
    </source>
</evidence>
<gene>
    <name evidence="5 6" type="primary">csrA</name>
    <name evidence="6" type="ORF">OE104_15000</name>
</gene>
<dbReference type="GO" id="GO:0045947">
    <property type="term" value="P:negative regulation of translational initiation"/>
    <property type="evidence" value="ECO:0007669"/>
    <property type="project" value="UniProtKB-UniRule"/>
</dbReference>
<keyword evidence="1 5" id="KW-0963">Cytoplasm</keyword>
<dbReference type="GO" id="GO:0005829">
    <property type="term" value="C:cytosol"/>
    <property type="evidence" value="ECO:0007669"/>
    <property type="project" value="TreeGrafter"/>
</dbReference>
<sequence>MLILSRKTGEAIQIGDDIEIRIVSVKGDQVKLGIDAPKHVEIYRKEIVDEIQKENQQATIFSGNPADLVKKP</sequence>
<dbReference type="KEGG" id="faf:OE104_15000"/>
<reference evidence="6" key="1">
    <citation type="submission" date="2022-09" db="EMBL/GenBank/DDBJ databases">
        <title>Complete Genomes of Fervidibacillus albus and Fervidibacillus halotolerans isolated from tidal flat sediments.</title>
        <authorList>
            <person name="Kwon K.K."/>
            <person name="Yang S.-H."/>
            <person name="Park M.J."/>
            <person name="Oh H.-M."/>
        </authorList>
    </citation>
    <scope>NUCLEOTIDE SEQUENCE</scope>
    <source>
        <strain evidence="6">MEBiC13591</strain>
    </source>
</reference>
<evidence type="ECO:0000256" key="3">
    <source>
        <dbReference type="ARBA" id="ARBA00022845"/>
    </source>
</evidence>
<keyword evidence="5" id="KW-1005">Bacterial flagellum biogenesis</keyword>
<dbReference type="AlphaFoldDB" id="A0A9E8LUA8"/>
<comment type="function">
    <text evidence="5">A translational regulator that binds mRNA to regulate translation initiation and/or mRNA stability. Usually binds in the 5'-UTR at or near the Shine-Dalgarno sequence preventing ribosome-binding, thus repressing translation. Its main target seems to be the major flagellin gene, while its function is anatagonized by FliW.</text>
</comment>
<dbReference type="GO" id="GO:0044781">
    <property type="term" value="P:bacterial-type flagellum organization"/>
    <property type="evidence" value="ECO:0007669"/>
    <property type="project" value="UniProtKB-KW"/>
</dbReference>
<protein>
    <recommendedName>
        <fullName evidence="5">Translational regulator CsrA</fullName>
    </recommendedName>
</protein>
<keyword evidence="3 5" id="KW-0810">Translation regulation</keyword>
<dbReference type="EMBL" id="CP106878">
    <property type="protein sequence ID" value="WAA09790.1"/>
    <property type="molecule type" value="Genomic_DNA"/>
</dbReference>
<comment type="similarity">
    <text evidence="5">Belongs to the CsrA/RsmA family.</text>
</comment>
<dbReference type="InterPro" id="IPR036107">
    <property type="entry name" value="CsrA_sf"/>
</dbReference>
<dbReference type="GO" id="GO:0048027">
    <property type="term" value="F:mRNA 5'-UTR binding"/>
    <property type="evidence" value="ECO:0007669"/>
    <property type="project" value="UniProtKB-UniRule"/>
</dbReference>
<evidence type="ECO:0000313" key="6">
    <source>
        <dbReference type="EMBL" id="WAA09790.1"/>
    </source>
</evidence>
<name>A0A9E8LUA8_9BACI</name>
<comment type="subcellular location">
    <subcellularLocation>
        <location evidence="5">Cytoplasm</location>
    </subcellularLocation>
</comment>
<dbReference type="PANTHER" id="PTHR34984">
    <property type="entry name" value="CARBON STORAGE REGULATOR"/>
    <property type="match status" value="1"/>
</dbReference>
<dbReference type="Gene3D" id="2.60.40.4380">
    <property type="entry name" value="Translational regulator CsrA"/>
    <property type="match status" value="1"/>
</dbReference>
<evidence type="ECO:0000256" key="5">
    <source>
        <dbReference type="HAMAP-Rule" id="MF_00167"/>
    </source>
</evidence>
<evidence type="ECO:0000256" key="4">
    <source>
        <dbReference type="ARBA" id="ARBA00022884"/>
    </source>
</evidence>
<keyword evidence="2 5" id="KW-0678">Repressor</keyword>
<evidence type="ECO:0000313" key="7">
    <source>
        <dbReference type="Proteomes" id="UP001164718"/>
    </source>
</evidence>
<evidence type="ECO:0000256" key="1">
    <source>
        <dbReference type="ARBA" id="ARBA00022490"/>
    </source>
</evidence>
<dbReference type="PANTHER" id="PTHR34984:SF1">
    <property type="entry name" value="CARBON STORAGE REGULATOR"/>
    <property type="match status" value="1"/>
</dbReference>